<feature type="region of interest" description="Disordered" evidence="1">
    <location>
        <begin position="204"/>
        <end position="228"/>
    </location>
</feature>
<dbReference type="EMBL" id="MU858468">
    <property type="protein sequence ID" value="KAK4206220.1"/>
    <property type="molecule type" value="Genomic_DNA"/>
</dbReference>
<evidence type="ECO:0000256" key="1">
    <source>
        <dbReference type="SAM" id="MobiDB-lite"/>
    </source>
</evidence>
<evidence type="ECO:0000313" key="2">
    <source>
        <dbReference type="EMBL" id="KAK4206220.1"/>
    </source>
</evidence>
<sequence length="302" mass="34893">MGRLLLVEGDDFGLVPRVEWTKIEDDHSEDCIGYSFLHDHRNQWVAAGDGWVLKQIFRSEERQAEWVSDHHEAIPYRTTAVRQYGAAVDMFREGMLTIMHMLGGMPARSWELLEIRHSNTANGGVRNIIIDRGMVCFVTLYHKNYRSSEQVKIIHRYLPREAGELLVWYLWLVLPFWQQVQGIVKGADDASGFLWADEIVQQAGRGGEVESPDDEGEGRGRGERNGGDKEVDWIHEHKWTADRMRRIMHGHSGRFLGVRIGISPWRHIAIGRMKTRGMTMPRMLMTFSFGVVDVMFGRSWSW</sequence>
<name>A0AAN6XTB4_9PEZI</name>
<evidence type="ECO:0000313" key="3">
    <source>
        <dbReference type="Proteomes" id="UP001301769"/>
    </source>
</evidence>
<dbReference type="AlphaFoldDB" id="A0AAN6XTB4"/>
<comment type="caution">
    <text evidence="2">The sequence shown here is derived from an EMBL/GenBank/DDBJ whole genome shotgun (WGS) entry which is preliminary data.</text>
</comment>
<gene>
    <name evidence="2" type="ORF">QBC37DRAFT_329190</name>
</gene>
<accession>A0AAN6XTB4</accession>
<protein>
    <submittedName>
        <fullName evidence="2">Uncharacterized protein</fullName>
    </submittedName>
</protein>
<dbReference type="Proteomes" id="UP001301769">
    <property type="component" value="Unassembled WGS sequence"/>
</dbReference>
<reference evidence="2" key="2">
    <citation type="submission" date="2023-05" db="EMBL/GenBank/DDBJ databases">
        <authorList>
            <consortium name="Lawrence Berkeley National Laboratory"/>
            <person name="Steindorff A."/>
            <person name="Hensen N."/>
            <person name="Bonometti L."/>
            <person name="Westerberg I."/>
            <person name="Brannstrom I.O."/>
            <person name="Guillou S."/>
            <person name="Cros-Aarteil S."/>
            <person name="Calhoun S."/>
            <person name="Haridas S."/>
            <person name="Kuo A."/>
            <person name="Mondo S."/>
            <person name="Pangilinan J."/>
            <person name="Riley R."/>
            <person name="Labutti K."/>
            <person name="Andreopoulos B."/>
            <person name="Lipzen A."/>
            <person name="Chen C."/>
            <person name="Yanf M."/>
            <person name="Daum C."/>
            <person name="Ng V."/>
            <person name="Clum A."/>
            <person name="Ohm R."/>
            <person name="Martin F."/>
            <person name="Silar P."/>
            <person name="Natvig D."/>
            <person name="Lalanne C."/>
            <person name="Gautier V."/>
            <person name="Ament-Velasquez S.L."/>
            <person name="Kruys A."/>
            <person name="Hutchinson M.I."/>
            <person name="Powell A.J."/>
            <person name="Barry K."/>
            <person name="Miller A.N."/>
            <person name="Grigoriev I.V."/>
            <person name="Debuchy R."/>
            <person name="Gladieux P."/>
            <person name="Thoren M.H."/>
            <person name="Johannesson H."/>
        </authorList>
    </citation>
    <scope>NUCLEOTIDE SEQUENCE</scope>
    <source>
        <strain evidence="2">PSN293</strain>
    </source>
</reference>
<reference evidence="2" key="1">
    <citation type="journal article" date="2023" name="Mol. Phylogenet. Evol.">
        <title>Genome-scale phylogeny and comparative genomics of the fungal order Sordariales.</title>
        <authorList>
            <person name="Hensen N."/>
            <person name="Bonometti L."/>
            <person name="Westerberg I."/>
            <person name="Brannstrom I.O."/>
            <person name="Guillou S."/>
            <person name="Cros-Aarteil S."/>
            <person name="Calhoun S."/>
            <person name="Haridas S."/>
            <person name="Kuo A."/>
            <person name="Mondo S."/>
            <person name="Pangilinan J."/>
            <person name="Riley R."/>
            <person name="LaButti K."/>
            <person name="Andreopoulos B."/>
            <person name="Lipzen A."/>
            <person name="Chen C."/>
            <person name="Yan M."/>
            <person name="Daum C."/>
            <person name="Ng V."/>
            <person name="Clum A."/>
            <person name="Steindorff A."/>
            <person name="Ohm R.A."/>
            <person name="Martin F."/>
            <person name="Silar P."/>
            <person name="Natvig D.O."/>
            <person name="Lalanne C."/>
            <person name="Gautier V."/>
            <person name="Ament-Velasquez S.L."/>
            <person name="Kruys A."/>
            <person name="Hutchinson M.I."/>
            <person name="Powell A.J."/>
            <person name="Barry K."/>
            <person name="Miller A.N."/>
            <person name="Grigoriev I.V."/>
            <person name="Debuchy R."/>
            <person name="Gladieux P."/>
            <person name="Hiltunen Thoren M."/>
            <person name="Johannesson H."/>
        </authorList>
    </citation>
    <scope>NUCLEOTIDE SEQUENCE</scope>
    <source>
        <strain evidence="2">PSN293</strain>
    </source>
</reference>
<keyword evidence="3" id="KW-1185">Reference proteome</keyword>
<organism evidence="2 3">
    <name type="scientific">Rhypophila decipiens</name>
    <dbReference type="NCBI Taxonomy" id="261697"/>
    <lineage>
        <taxon>Eukaryota</taxon>
        <taxon>Fungi</taxon>
        <taxon>Dikarya</taxon>
        <taxon>Ascomycota</taxon>
        <taxon>Pezizomycotina</taxon>
        <taxon>Sordariomycetes</taxon>
        <taxon>Sordariomycetidae</taxon>
        <taxon>Sordariales</taxon>
        <taxon>Naviculisporaceae</taxon>
        <taxon>Rhypophila</taxon>
    </lineage>
</organism>
<proteinExistence type="predicted"/>
<feature type="compositionally biased region" description="Basic and acidic residues" evidence="1">
    <location>
        <begin position="217"/>
        <end position="228"/>
    </location>
</feature>